<proteinExistence type="predicted"/>
<name>A0A9D4UAX7_ADICA</name>
<dbReference type="PANTHER" id="PTHR33266:SF1">
    <property type="entry name" value="F-BOX DOMAIN-CONTAINING PROTEIN"/>
    <property type="match status" value="1"/>
</dbReference>
<dbReference type="AlphaFoldDB" id="A0A9D4UAX7"/>
<evidence type="ECO:0000313" key="1">
    <source>
        <dbReference type="EMBL" id="KAI5064535.1"/>
    </source>
</evidence>
<dbReference type="EMBL" id="JABFUD020000020">
    <property type="protein sequence ID" value="KAI5064535.1"/>
    <property type="molecule type" value="Genomic_DNA"/>
</dbReference>
<dbReference type="Proteomes" id="UP000886520">
    <property type="component" value="Chromosome 20"/>
</dbReference>
<dbReference type="PANTHER" id="PTHR33266">
    <property type="entry name" value="CHROMOSOME 15, WHOLE GENOME SHOTGUN SEQUENCE"/>
    <property type="match status" value="1"/>
</dbReference>
<evidence type="ECO:0000313" key="2">
    <source>
        <dbReference type="Proteomes" id="UP000886520"/>
    </source>
</evidence>
<keyword evidence="2" id="KW-1185">Reference proteome</keyword>
<organism evidence="1 2">
    <name type="scientific">Adiantum capillus-veneris</name>
    <name type="common">Maidenhair fern</name>
    <dbReference type="NCBI Taxonomy" id="13818"/>
    <lineage>
        <taxon>Eukaryota</taxon>
        <taxon>Viridiplantae</taxon>
        <taxon>Streptophyta</taxon>
        <taxon>Embryophyta</taxon>
        <taxon>Tracheophyta</taxon>
        <taxon>Polypodiopsida</taxon>
        <taxon>Polypodiidae</taxon>
        <taxon>Polypodiales</taxon>
        <taxon>Pteridineae</taxon>
        <taxon>Pteridaceae</taxon>
        <taxon>Vittarioideae</taxon>
        <taxon>Adiantum</taxon>
    </lineage>
</organism>
<reference evidence="1" key="1">
    <citation type="submission" date="2021-01" db="EMBL/GenBank/DDBJ databases">
        <title>Adiantum capillus-veneris genome.</title>
        <authorList>
            <person name="Fang Y."/>
            <person name="Liao Q."/>
        </authorList>
    </citation>
    <scope>NUCLEOTIDE SEQUENCE</scope>
    <source>
        <strain evidence="1">H3</strain>
        <tissue evidence="1">Leaf</tissue>
    </source>
</reference>
<gene>
    <name evidence="1" type="ORF">GOP47_0021205</name>
</gene>
<comment type="caution">
    <text evidence="1">The sequence shown here is derived from an EMBL/GenBank/DDBJ whole genome shotgun (WGS) entry which is preliminary data.</text>
</comment>
<accession>A0A9D4UAX7</accession>
<dbReference type="OrthoDB" id="2692380at2759"/>
<sequence length="314" mass="35591">MDNKRRLQEWQQQRAAREAEKAAREAAREAEIFGYMIDSNLLEVSVVDSLVQSGKTLSDLLQYHPDKLVSEFYMEAQHATEFLKGRITKKPRLDNEEPHYVNQRVLANKCFKVPFQGTAHQELHNQLVKHRATMASDVHYSPYCALVQSSGMGKSRALMELSELDVYVCYCSLASHTATAFPPRTGGLADKLASTFTEHGMVFYLKAWLSILADCISTTSPEAWKQYQLPDEHGFPKGDLAEKILKEWMKSDLDDTYKGKDIDKWSTASCSEVIKSIEKALQKKCRQCSPDEKTECKHTLAVSSLPLMKQEGCK</sequence>
<protein>
    <submittedName>
        <fullName evidence="1">Uncharacterized protein</fullName>
    </submittedName>
</protein>